<name>A0ABP8REH8_9PSEU</name>
<reference evidence="2" key="1">
    <citation type="journal article" date="2019" name="Int. J. Syst. Evol. Microbiol.">
        <title>The Global Catalogue of Microorganisms (GCM) 10K type strain sequencing project: providing services to taxonomists for standard genome sequencing and annotation.</title>
        <authorList>
            <consortium name="The Broad Institute Genomics Platform"/>
            <consortium name="The Broad Institute Genome Sequencing Center for Infectious Disease"/>
            <person name="Wu L."/>
            <person name="Ma J."/>
        </authorList>
    </citation>
    <scope>NUCLEOTIDE SEQUENCE [LARGE SCALE GENOMIC DNA]</scope>
    <source>
        <strain evidence="2">JCM 17906</strain>
    </source>
</reference>
<evidence type="ECO:0000313" key="2">
    <source>
        <dbReference type="Proteomes" id="UP001501598"/>
    </source>
</evidence>
<dbReference type="EMBL" id="BAABGT010000008">
    <property type="protein sequence ID" value="GAA4536947.1"/>
    <property type="molecule type" value="Genomic_DNA"/>
</dbReference>
<organism evidence="1 2">
    <name type="scientific">Pseudonocardia xishanensis</name>
    <dbReference type="NCBI Taxonomy" id="630995"/>
    <lineage>
        <taxon>Bacteria</taxon>
        <taxon>Bacillati</taxon>
        <taxon>Actinomycetota</taxon>
        <taxon>Actinomycetes</taxon>
        <taxon>Pseudonocardiales</taxon>
        <taxon>Pseudonocardiaceae</taxon>
        <taxon>Pseudonocardia</taxon>
    </lineage>
</organism>
<dbReference type="Proteomes" id="UP001501598">
    <property type="component" value="Unassembled WGS sequence"/>
</dbReference>
<sequence>MRDAQRYARVDPVGLAELGGNLGPRVAVVAHLARPLDLKLSLTSGPCRHLACPLSAVEVSLDDPSLFGGEILPIKLAPTQGVSHSRSVVS</sequence>
<accession>A0ABP8REH8</accession>
<evidence type="ECO:0000313" key="1">
    <source>
        <dbReference type="EMBL" id="GAA4536947.1"/>
    </source>
</evidence>
<protein>
    <submittedName>
        <fullName evidence="1">Uncharacterized protein</fullName>
    </submittedName>
</protein>
<comment type="caution">
    <text evidence="1">The sequence shown here is derived from an EMBL/GenBank/DDBJ whole genome shotgun (WGS) entry which is preliminary data.</text>
</comment>
<keyword evidence="2" id="KW-1185">Reference proteome</keyword>
<proteinExistence type="predicted"/>
<gene>
    <name evidence="1" type="ORF">GCM10023175_04560</name>
</gene>